<keyword evidence="3" id="KW-1185">Reference proteome</keyword>
<keyword evidence="1" id="KW-0812">Transmembrane</keyword>
<dbReference type="AlphaFoldDB" id="A0A1R1L638"/>
<keyword evidence="1" id="KW-0472">Membrane</keyword>
<protein>
    <recommendedName>
        <fullName evidence="4">DUF4157 domain-containing protein</fullName>
    </recommendedName>
</protein>
<evidence type="ECO:0000313" key="3">
    <source>
        <dbReference type="Proteomes" id="UP000187085"/>
    </source>
</evidence>
<dbReference type="Proteomes" id="UP000187085">
    <property type="component" value="Unassembled WGS sequence"/>
</dbReference>
<dbReference type="STRING" id="554083.BKD30_14840"/>
<evidence type="ECO:0008006" key="4">
    <source>
        <dbReference type="Google" id="ProtNLM"/>
    </source>
</evidence>
<organism evidence="2 3">
    <name type="scientific">Tersicoccus phoenicis</name>
    <dbReference type="NCBI Taxonomy" id="554083"/>
    <lineage>
        <taxon>Bacteria</taxon>
        <taxon>Bacillati</taxon>
        <taxon>Actinomycetota</taxon>
        <taxon>Actinomycetes</taxon>
        <taxon>Micrococcales</taxon>
        <taxon>Micrococcaceae</taxon>
        <taxon>Tersicoccus</taxon>
    </lineage>
</organism>
<proteinExistence type="predicted"/>
<evidence type="ECO:0000313" key="2">
    <source>
        <dbReference type="EMBL" id="OMH23002.1"/>
    </source>
</evidence>
<keyword evidence="1" id="KW-1133">Transmembrane helix</keyword>
<feature type="transmembrane region" description="Helical" evidence="1">
    <location>
        <begin position="92"/>
        <end position="113"/>
    </location>
</feature>
<dbReference type="EMBL" id="MRDE01000083">
    <property type="protein sequence ID" value="OMH23002.1"/>
    <property type="molecule type" value="Genomic_DNA"/>
</dbReference>
<evidence type="ECO:0000256" key="1">
    <source>
        <dbReference type="SAM" id="Phobius"/>
    </source>
</evidence>
<reference evidence="2 3" key="1">
    <citation type="submission" date="2016-12" db="EMBL/GenBank/DDBJ databases">
        <title>Draft genome of Tersicoccus phoenicis 1P05MA.</title>
        <authorList>
            <person name="Nakajima Y."/>
            <person name="Yoshizawa S."/>
            <person name="Nakamura K."/>
            <person name="Ogura Y."/>
            <person name="Hayashi T."/>
            <person name="Kogure K."/>
        </authorList>
    </citation>
    <scope>NUCLEOTIDE SEQUENCE [LARGE SCALE GENOMIC DNA]</scope>
    <source>
        <strain evidence="2 3">1p05MA</strain>
    </source>
</reference>
<accession>A0A1R1L638</accession>
<sequence>MTRGERLRRAANWVNLSTALGLGIAAVTRTPVRRGPHGLYVGTGYRPPLPVAGAFTVGNVVLVRGRAPGTQPLTAALSPDLIKHEAAHATQYAALLGLPFLPAYGLAAAWSLLRTGDPASRNVFERRAGLAIGGYRERPVRPLRARRR</sequence>
<name>A0A1R1L638_9MICC</name>
<dbReference type="OrthoDB" id="3296472at2"/>
<comment type="caution">
    <text evidence="2">The sequence shown here is derived from an EMBL/GenBank/DDBJ whole genome shotgun (WGS) entry which is preliminary data.</text>
</comment>
<gene>
    <name evidence="2" type="ORF">BKD30_14840</name>
</gene>